<protein>
    <submittedName>
        <fullName evidence="11">Rotamase</fullName>
    </submittedName>
</protein>
<keyword evidence="6" id="KW-0143">Chaperone</keyword>
<dbReference type="InterPro" id="IPR052029">
    <property type="entry name" value="PpiD_chaperone"/>
</dbReference>
<evidence type="ECO:0000313" key="11">
    <source>
        <dbReference type="EMBL" id="AWM77512.1"/>
    </source>
</evidence>
<dbReference type="Proteomes" id="UP000247763">
    <property type="component" value="Chromosome"/>
</dbReference>
<dbReference type="GO" id="GO:0003755">
    <property type="term" value="F:peptidyl-prolyl cis-trans isomerase activity"/>
    <property type="evidence" value="ECO:0007669"/>
    <property type="project" value="InterPro"/>
</dbReference>
<feature type="transmembrane region" description="Helical" evidence="9">
    <location>
        <begin position="12"/>
        <end position="30"/>
    </location>
</feature>
<evidence type="ECO:0000259" key="10">
    <source>
        <dbReference type="Pfam" id="PF13145"/>
    </source>
</evidence>
<dbReference type="PANTHER" id="PTHR47529:SF1">
    <property type="entry name" value="PERIPLASMIC CHAPERONE PPID"/>
    <property type="match status" value="1"/>
</dbReference>
<dbReference type="Pfam" id="PF13145">
    <property type="entry name" value="Rotamase_2"/>
    <property type="match status" value="1"/>
</dbReference>
<evidence type="ECO:0000313" key="12">
    <source>
        <dbReference type="Proteomes" id="UP000247763"/>
    </source>
</evidence>
<keyword evidence="5 9" id="KW-0472">Membrane</keyword>
<evidence type="ECO:0000256" key="3">
    <source>
        <dbReference type="ARBA" id="ARBA00022692"/>
    </source>
</evidence>
<dbReference type="KEGG" id="phb:HYN04_06870"/>
<dbReference type="GO" id="GO:0005886">
    <property type="term" value="C:plasma membrane"/>
    <property type="evidence" value="ECO:0007669"/>
    <property type="project" value="UniProtKB-SubCell"/>
</dbReference>
<gene>
    <name evidence="11" type="ORF">HYN04_06870</name>
</gene>
<accession>A0A2Z3HQJ2</accession>
<organism evidence="11 12">
    <name type="scientific">Phenylobacterium parvum</name>
    <dbReference type="NCBI Taxonomy" id="2201350"/>
    <lineage>
        <taxon>Bacteria</taxon>
        <taxon>Pseudomonadati</taxon>
        <taxon>Pseudomonadota</taxon>
        <taxon>Alphaproteobacteria</taxon>
        <taxon>Caulobacterales</taxon>
        <taxon>Caulobacteraceae</taxon>
        <taxon>Phenylobacterium</taxon>
    </lineage>
</organism>
<feature type="domain" description="PpiC" evidence="10">
    <location>
        <begin position="248"/>
        <end position="365"/>
    </location>
</feature>
<reference evidence="12" key="1">
    <citation type="submission" date="2018-05" db="EMBL/GenBank/DDBJ databases">
        <title>Genome sequencing of Phenylobacterium sp. HYN0004.</title>
        <authorList>
            <person name="Yi H."/>
            <person name="Baek C."/>
        </authorList>
    </citation>
    <scope>NUCLEOTIDE SEQUENCE [LARGE SCALE GENOMIC DNA]</scope>
    <source>
        <strain evidence="12">HYN0004</strain>
    </source>
</reference>
<dbReference type="AlphaFoldDB" id="A0A2Z3HQJ2"/>
<dbReference type="EMBL" id="CP029479">
    <property type="protein sequence ID" value="AWM77512.1"/>
    <property type="molecule type" value="Genomic_DNA"/>
</dbReference>
<keyword evidence="4 9" id="KW-1133">Transmembrane helix</keyword>
<keyword evidence="2" id="KW-1003">Cell membrane</keyword>
<evidence type="ECO:0000256" key="9">
    <source>
        <dbReference type="SAM" id="Phobius"/>
    </source>
</evidence>
<proteinExistence type="inferred from homology"/>
<dbReference type="InterPro" id="IPR027304">
    <property type="entry name" value="Trigger_fact/SurA_dom_sf"/>
</dbReference>
<dbReference type="PANTHER" id="PTHR47529">
    <property type="entry name" value="PEPTIDYL-PROLYL CIS-TRANS ISOMERASE D"/>
    <property type="match status" value="1"/>
</dbReference>
<evidence type="ECO:0000256" key="7">
    <source>
        <dbReference type="ARBA" id="ARBA00038408"/>
    </source>
</evidence>
<dbReference type="RefSeq" id="WP_110450079.1">
    <property type="nucleotide sequence ID" value="NZ_CP029479.1"/>
</dbReference>
<dbReference type="SUPFAM" id="SSF109998">
    <property type="entry name" value="Triger factor/SurA peptide-binding domain-like"/>
    <property type="match status" value="1"/>
</dbReference>
<sequence>MLAVIRAFAKSWVAAVLIGLLIISFAVFGVSDVFSTRASQDVVKAGGRAITPAEFRTEWDRAKQNIEQQSGQQISNEVAVENRLDVRVLEMLADRESMAALIDKIGLRPADALVTREIQQIPNFFDPISGRFDKRLYEETLGRANLTPARFERSVRDDIAQSHLASGLVDGLRPPRAFGALAVVFAQESREVSVFSVGPGSVEVPARPTDAQLNDFMKANSERLMRPEFRVLSVVRFSSAMVAGQVKVSEADIRKQFDFRKDALNRPETRSLVQIAAKDAALARGLAERLGKGEAPQAVARSAGVEPVLYADKPRTAVVDSKVGEAAFAMANGEVRVVQGDLGLAVVKVTGVTPGRVVTLDEVRPMLEAEARKTAAAEKVYEISQAYDDAHAGGANLDEAAAKAGVPVTTLGPVAEQGFDQTGQPIAGLSARLVQTAFRLPEGGESQIEEEGQGESFVVRVDKIIPRSLPPLAEVRQPLTQAWMSQEMTKRLRAKADALAGRVRKGEDITAVAASIGTRPEKIPGLTRQGAGQGGPLSQEGFAQAFSAGSGGVFVAPAPGAFALMVGKVDRISPPAVAENARAVEQVRPQLGMTLFNEIGAQMPRYARSVLKVRTDPELARQTLGVEAPKPGAAKDGEAKGGKEAAGK</sequence>
<keyword evidence="12" id="KW-1185">Reference proteome</keyword>
<feature type="compositionally biased region" description="Basic and acidic residues" evidence="8">
    <location>
        <begin position="633"/>
        <end position="648"/>
    </location>
</feature>
<evidence type="ECO:0000256" key="4">
    <source>
        <dbReference type="ARBA" id="ARBA00022989"/>
    </source>
</evidence>
<evidence type="ECO:0000256" key="1">
    <source>
        <dbReference type="ARBA" id="ARBA00004401"/>
    </source>
</evidence>
<comment type="subcellular location">
    <subcellularLocation>
        <location evidence="1">Cell membrane</location>
        <topology evidence="1">Single-pass type II membrane protein</topology>
    </subcellularLocation>
</comment>
<dbReference type="Pfam" id="PF13624">
    <property type="entry name" value="SurA_N_3"/>
    <property type="match status" value="1"/>
</dbReference>
<dbReference type="OrthoDB" id="9768393at2"/>
<name>A0A2Z3HQJ2_9CAUL</name>
<keyword evidence="3 9" id="KW-0812">Transmembrane</keyword>
<evidence type="ECO:0000256" key="8">
    <source>
        <dbReference type="SAM" id="MobiDB-lite"/>
    </source>
</evidence>
<feature type="region of interest" description="Disordered" evidence="8">
    <location>
        <begin position="619"/>
        <end position="648"/>
    </location>
</feature>
<comment type="similarity">
    <text evidence="7">Belongs to the PpiD chaperone family.</text>
</comment>
<evidence type="ECO:0000256" key="6">
    <source>
        <dbReference type="ARBA" id="ARBA00023186"/>
    </source>
</evidence>
<dbReference type="InterPro" id="IPR000297">
    <property type="entry name" value="PPIase_PpiC"/>
</dbReference>
<evidence type="ECO:0000256" key="2">
    <source>
        <dbReference type="ARBA" id="ARBA00022475"/>
    </source>
</evidence>
<evidence type="ECO:0000256" key="5">
    <source>
        <dbReference type="ARBA" id="ARBA00023136"/>
    </source>
</evidence>